<reference evidence="1" key="1">
    <citation type="journal article" date="2021" name="Open Biol.">
        <title>Shared evolutionary footprints suggest mitochondrial oxidative damage underlies multiple complex I losses in fungi.</title>
        <authorList>
            <person name="Schikora-Tamarit M.A."/>
            <person name="Marcet-Houben M."/>
            <person name="Nosek J."/>
            <person name="Gabaldon T."/>
        </authorList>
    </citation>
    <scope>NUCLEOTIDE SEQUENCE</scope>
    <source>
        <strain evidence="1">NCAIM Y.01608</strain>
    </source>
</reference>
<sequence>MVNAKDYAIKASKEAQEQNQVRFDNFVAEIEGFEATIKNLESLKL</sequence>
<name>A0A9P8NW89_9ASCO</name>
<keyword evidence="2" id="KW-1185">Reference proteome</keyword>
<proteinExistence type="predicted"/>
<reference evidence="1" key="2">
    <citation type="submission" date="2021-01" db="EMBL/GenBank/DDBJ databases">
        <authorList>
            <person name="Schikora-Tamarit M.A."/>
        </authorList>
    </citation>
    <scope>NUCLEOTIDE SEQUENCE</scope>
    <source>
        <strain evidence="1">NCAIM Y.01608</strain>
    </source>
</reference>
<protein>
    <submittedName>
        <fullName evidence="1">Uncharacterized protein</fullName>
    </submittedName>
</protein>
<dbReference type="Proteomes" id="UP000788993">
    <property type="component" value="Unassembled WGS sequence"/>
</dbReference>
<feature type="non-terminal residue" evidence="1">
    <location>
        <position position="1"/>
    </location>
</feature>
<gene>
    <name evidence="1" type="ORF">OGATHE_004916</name>
</gene>
<evidence type="ECO:0000313" key="2">
    <source>
        <dbReference type="Proteomes" id="UP000788993"/>
    </source>
</evidence>
<dbReference type="AlphaFoldDB" id="A0A9P8NW89"/>
<dbReference type="EMBL" id="JAEUBD010001467">
    <property type="protein sequence ID" value="KAH3661448.1"/>
    <property type="molecule type" value="Genomic_DNA"/>
</dbReference>
<organism evidence="1 2">
    <name type="scientific">Ogataea polymorpha</name>
    <dbReference type="NCBI Taxonomy" id="460523"/>
    <lineage>
        <taxon>Eukaryota</taxon>
        <taxon>Fungi</taxon>
        <taxon>Dikarya</taxon>
        <taxon>Ascomycota</taxon>
        <taxon>Saccharomycotina</taxon>
        <taxon>Pichiomycetes</taxon>
        <taxon>Pichiales</taxon>
        <taxon>Pichiaceae</taxon>
        <taxon>Ogataea</taxon>
    </lineage>
</organism>
<comment type="caution">
    <text evidence="1">The sequence shown here is derived from an EMBL/GenBank/DDBJ whole genome shotgun (WGS) entry which is preliminary data.</text>
</comment>
<evidence type="ECO:0000313" key="1">
    <source>
        <dbReference type="EMBL" id="KAH3661448.1"/>
    </source>
</evidence>
<accession>A0A9P8NW89</accession>